<name>F3FZ68_PSESX</name>
<dbReference type="InterPro" id="IPR042099">
    <property type="entry name" value="ANL_N_sf"/>
</dbReference>
<reference evidence="1 2" key="1">
    <citation type="journal article" date="2011" name="PLoS Pathog.">
        <title>Dynamic evolution of pathogenicity revealed by sequencing and comparative genomics of 19 Pseudomonas syringae isolates.</title>
        <authorList>
            <person name="Baltrus D.A."/>
            <person name="Nishimura M.T."/>
            <person name="Romanchuk A."/>
            <person name="Chang J.H."/>
            <person name="Mukhtar M.S."/>
            <person name="Cherkis K."/>
            <person name="Roach J."/>
            <person name="Grant S.R."/>
            <person name="Jones C.D."/>
            <person name="Dangl J.L."/>
        </authorList>
    </citation>
    <scope>NUCLEOTIDE SEQUENCE [LARGE SCALE GENOMIC DNA]</scope>
    <source>
        <strain evidence="2">M301072PT</strain>
    </source>
</reference>
<protein>
    <submittedName>
        <fullName evidence="1">Amino acid adenylation</fullName>
    </submittedName>
</protein>
<evidence type="ECO:0000313" key="2">
    <source>
        <dbReference type="Proteomes" id="UP000004471"/>
    </source>
</evidence>
<dbReference type="Proteomes" id="UP000004471">
    <property type="component" value="Unassembled WGS sequence"/>
</dbReference>
<feature type="non-terminal residue" evidence="1">
    <location>
        <position position="45"/>
    </location>
</feature>
<dbReference type="AlphaFoldDB" id="F3FZ68"/>
<comment type="caution">
    <text evidence="1">The sequence shown here is derived from an EMBL/GenBank/DDBJ whole genome shotgun (WGS) entry which is preliminary data.</text>
</comment>
<accession>F3FZ68</accession>
<dbReference type="SUPFAM" id="SSF56801">
    <property type="entry name" value="Acetyl-CoA synthetase-like"/>
    <property type="match status" value="1"/>
</dbReference>
<gene>
    <name evidence="1" type="ORF">PSYJA_43436</name>
</gene>
<evidence type="ECO:0000313" key="1">
    <source>
        <dbReference type="EMBL" id="EGH35510.1"/>
    </source>
</evidence>
<dbReference type="HOGENOM" id="CLU_3209659_0_0_6"/>
<proteinExistence type="predicted"/>
<dbReference type="EMBL" id="AEAH01003707">
    <property type="protein sequence ID" value="EGH35510.1"/>
    <property type="molecule type" value="Genomic_DNA"/>
</dbReference>
<organism evidence="1 2">
    <name type="scientific">Pseudomonas syringae pv. japonica str. M301072</name>
    <dbReference type="NCBI Taxonomy" id="629262"/>
    <lineage>
        <taxon>Bacteria</taxon>
        <taxon>Pseudomonadati</taxon>
        <taxon>Pseudomonadota</taxon>
        <taxon>Gammaproteobacteria</taxon>
        <taxon>Pseudomonadales</taxon>
        <taxon>Pseudomonadaceae</taxon>
        <taxon>Pseudomonas</taxon>
        <taxon>Pseudomonas syringae</taxon>
    </lineage>
</organism>
<feature type="non-terminal residue" evidence="1">
    <location>
        <position position="1"/>
    </location>
</feature>
<dbReference type="Gene3D" id="3.40.50.12780">
    <property type="entry name" value="N-terminal domain of ligase-like"/>
    <property type="match status" value="1"/>
</dbReference>
<sequence>ATEHPYPHDELIHTRFEQQAEDRPDACAVSNDSGKALTYAELNRE</sequence>